<accession>A0A2M9Y2V3</accession>
<sequence length="142" mass="16227">MNLDLNAQETKQLLNALAVFEWVSNSPHEETDPSVDEFVQSLLKKLSASGEKGAIVSENGLYTISEEYFQEVFESYIEPYNDDIFWTDLSTELAQRDLEQKVSAKDLEALSPEDYETKVAKEAEKYDAEFEKNGVDNLFLKK</sequence>
<comment type="caution">
    <text evidence="1">The sequence shown here is derived from an EMBL/GenBank/DDBJ whole genome shotgun (WGS) entry which is preliminary data.</text>
</comment>
<dbReference type="Proteomes" id="UP000297891">
    <property type="component" value="Unassembled WGS sequence"/>
</dbReference>
<name>A0A2M9Y2V3_9LEPT</name>
<dbReference type="EMBL" id="RQFP01000014">
    <property type="protein sequence ID" value="TGK91459.1"/>
    <property type="molecule type" value="Genomic_DNA"/>
</dbReference>
<evidence type="ECO:0000313" key="2">
    <source>
        <dbReference type="Proteomes" id="UP000297891"/>
    </source>
</evidence>
<proteinExistence type="predicted"/>
<evidence type="ECO:0000313" key="1">
    <source>
        <dbReference type="EMBL" id="TGK91459.1"/>
    </source>
</evidence>
<reference evidence="1" key="1">
    <citation type="journal article" date="2019" name="PLoS Negl. Trop. Dis.">
        <title>Revisiting the worldwide diversity of Leptospira species in the environment.</title>
        <authorList>
            <person name="Vincent A.T."/>
            <person name="Schiettekatte O."/>
            <person name="Bourhy P."/>
            <person name="Veyrier F.J."/>
            <person name="Picardeau M."/>
        </authorList>
    </citation>
    <scope>NUCLEOTIDE SEQUENCE [LARGE SCALE GENOMIC DNA]</scope>
    <source>
        <strain evidence="1">201800277</strain>
    </source>
</reference>
<dbReference type="OrthoDB" id="336938at2"/>
<dbReference type="AlphaFoldDB" id="A0A2M9Y2V3"/>
<organism evidence="1 2">
    <name type="scientific">Leptospira brenneri</name>
    <dbReference type="NCBI Taxonomy" id="2023182"/>
    <lineage>
        <taxon>Bacteria</taxon>
        <taxon>Pseudomonadati</taxon>
        <taxon>Spirochaetota</taxon>
        <taxon>Spirochaetia</taxon>
        <taxon>Leptospirales</taxon>
        <taxon>Leptospiraceae</taxon>
        <taxon>Leptospira</taxon>
    </lineage>
</organism>
<protein>
    <submittedName>
        <fullName evidence="1">Uncharacterized protein</fullName>
    </submittedName>
</protein>
<gene>
    <name evidence="1" type="ORF">EHQ30_14675</name>
</gene>
<dbReference type="RefSeq" id="WP_100790278.1">
    <property type="nucleotide sequence ID" value="NZ_NPDQ01000003.1"/>
</dbReference>
<keyword evidence="2" id="KW-1185">Reference proteome</keyword>